<evidence type="ECO:0000313" key="2">
    <source>
        <dbReference type="Proteomes" id="UP000321595"/>
    </source>
</evidence>
<evidence type="ECO:0000313" key="1">
    <source>
        <dbReference type="EMBL" id="QED26339.1"/>
    </source>
</evidence>
<sequence length="152" mass="16245">MKYFLLILAVLALSCSETIDVPDTPVEVTSIGPIELSAANVVVNYTLKDFEGDDAEITVEICDGASCGVAFEGSGSDGTLRVPTVPRDTDVPHVFTWDIGCGLWLNDERVGVDIAAEYTVVITPLGGEPFESEVFVLEDLGATSVMLECERV</sequence>
<dbReference type="AlphaFoldDB" id="A0A5B8XSF1"/>
<proteinExistence type="predicted"/>
<name>A0A5B8XSF1_9DELT</name>
<dbReference type="KEGG" id="bbae:FRD01_03525"/>
<accession>A0A5B8XSF1</accession>
<keyword evidence="2" id="KW-1185">Reference proteome</keyword>
<dbReference type="EMBL" id="CP042467">
    <property type="protein sequence ID" value="QED26339.1"/>
    <property type="molecule type" value="Genomic_DNA"/>
</dbReference>
<dbReference type="RefSeq" id="WP_146957700.1">
    <property type="nucleotide sequence ID" value="NZ_CP042467.1"/>
</dbReference>
<gene>
    <name evidence="1" type="ORF">FRD01_03525</name>
</gene>
<protein>
    <recommendedName>
        <fullName evidence="3">Lipoprotein</fullName>
    </recommendedName>
</protein>
<organism evidence="1 2">
    <name type="scientific">Microvenator marinus</name>
    <dbReference type="NCBI Taxonomy" id="2600177"/>
    <lineage>
        <taxon>Bacteria</taxon>
        <taxon>Deltaproteobacteria</taxon>
        <taxon>Bradymonadales</taxon>
        <taxon>Microvenatoraceae</taxon>
        <taxon>Microvenator</taxon>
    </lineage>
</organism>
<reference evidence="1 2" key="1">
    <citation type="submission" date="2019-08" db="EMBL/GenBank/DDBJ databases">
        <authorList>
            <person name="Liang Q."/>
        </authorList>
    </citation>
    <scope>NUCLEOTIDE SEQUENCE [LARGE SCALE GENOMIC DNA]</scope>
    <source>
        <strain evidence="1 2">V1718</strain>
    </source>
</reference>
<dbReference type="PROSITE" id="PS51257">
    <property type="entry name" value="PROKAR_LIPOPROTEIN"/>
    <property type="match status" value="1"/>
</dbReference>
<evidence type="ECO:0008006" key="3">
    <source>
        <dbReference type="Google" id="ProtNLM"/>
    </source>
</evidence>
<dbReference type="Proteomes" id="UP000321595">
    <property type="component" value="Chromosome"/>
</dbReference>